<feature type="region of interest" description="Disordered" evidence="1">
    <location>
        <begin position="580"/>
        <end position="618"/>
    </location>
</feature>
<evidence type="ECO:0000313" key="4">
    <source>
        <dbReference type="Proteomes" id="UP000036947"/>
    </source>
</evidence>
<organism evidence="3 4">
    <name type="scientific">Tolypocladium ophioglossoides (strain CBS 100239)</name>
    <name type="common">Snaketongue truffleclub</name>
    <name type="synonym">Elaphocordyceps ophioglossoides</name>
    <dbReference type="NCBI Taxonomy" id="1163406"/>
    <lineage>
        <taxon>Eukaryota</taxon>
        <taxon>Fungi</taxon>
        <taxon>Dikarya</taxon>
        <taxon>Ascomycota</taxon>
        <taxon>Pezizomycotina</taxon>
        <taxon>Sordariomycetes</taxon>
        <taxon>Hypocreomycetidae</taxon>
        <taxon>Hypocreales</taxon>
        <taxon>Ophiocordycipitaceae</taxon>
        <taxon>Tolypocladium</taxon>
    </lineage>
</organism>
<feature type="domain" description="DUF7357" evidence="2">
    <location>
        <begin position="7"/>
        <end position="161"/>
    </location>
</feature>
<dbReference type="Proteomes" id="UP000036947">
    <property type="component" value="Unassembled WGS sequence"/>
</dbReference>
<feature type="compositionally biased region" description="Polar residues" evidence="1">
    <location>
        <begin position="580"/>
        <end position="592"/>
    </location>
</feature>
<dbReference type="OrthoDB" id="5368821at2759"/>
<protein>
    <recommendedName>
        <fullName evidence="2">DUF7357 domain-containing protein</fullName>
    </recommendedName>
</protein>
<keyword evidence="4" id="KW-1185">Reference proteome</keyword>
<feature type="region of interest" description="Disordered" evidence="1">
    <location>
        <begin position="221"/>
        <end position="258"/>
    </location>
</feature>
<evidence type="ECO:0000259" key="2">
    <source>
        <dbReference type="Pfam" id="PF24054"/>
    </source>
</evidence>
<comment type="caution">
    <text evidence="3">The sequence shown here is derived from an EMBL/GenBank/DDBJ whole genome shotgun (WGS) entry which is preliminary data.</text>
</comment>
<dbReference type="AlphaFoldDB" id="A0A0L0N0G3"/>
<feature type="region of interest" description="Disordered" evidence="1">
    <location>
        <begin position="397"/>
        <end position="541"/>
    </location>
</feature>
<accession>A0A0L0N0G3</accession>
<feature type="compositionally biased region" description="Acidic residues" evidence="1">
    <location>
        <begin position="223"/>
        <end position="253"/>
    </location>
</feature>
<gene>
    <name evidence="3" type="ORF">TOPH_07758</name>
</gene>
<sequence length="940" mass="102566">MSSQDPLRLRVAIQRNGVPEVKLVWPCARSHDLTVSKLVAQINDVVPLEGGEWGLEDYVVELSDGKGGSYECLHFQQVAQILKDEDQVLYVCPLPTSPAQNSRPTSSNSVRCLQGEDLRRRRLNGRHQISADGKHLVDGLAFGKPWLRTPRDRPALELPPRKRPRASQTRATHDYEDDDTDEQLEDEAQERLLLEGSAPRGSDGEYSSTDDDAYAMVEADTATSEDEYLVDSEEAEDDDDDDDSDDEGTDDEEMGHGVADMDEEVRLLLADNKAVGHDLFAEDLEPASPGSPDREVVPNTGLNLGSRDCTAALQAAFPLTPTATVEAAFLGQHKDIYQAYHALQKSSDPVLSFDETLDKALMGILSISESFLSGDAGGNALRPAPDSSRPLIQVVESADGPGDAESASESSNDGRGNPNYKRVRSSPPTDGYSDGESSDSDDTSSSSSSDDDNSSYRSARHEESGSDSSSDESSSDDSDSSRDSDADSDDHVAPGPVGNPLSPPTQNAHCQGRQGNTRGSNKDLGSATGLTQTQKRNARRRRLNAHHKLVLREQYAEPSNVDSDDALLERKERLLRAISQGLNAEENGQNEQGAKVDDAAEMTQPASGSKAAEQRRSRINMGAGRRLLFGALGLKAPKTKADEDKIKQGLMKDVRPLNNARLAEGEGAGEEHSATDTDPEEWRQRVTYRAVECCEEGIVLSEPPFPFEQRWDPQQQYKSKGKRKRNSQEFYEEYHDDSGVYDDEGQSQAKRRKPGGVNPFGRMVTDSTEEAAASKTVVAGSDEGSAQVNQLPAASRVEVAEILPALPADITSLAKLEAGAAKEGMVITWKQMEMSKATRWQPEMAQKTGLVLPGSDETNLHVLLAVRDRENRDKMYDEWTGERVYDKFEVPDSDGEEEGEDDGQRMVAWGEMMEPRVLQAVGAVGASQLEDAEAAVKEGE</sequence>
<proteinExistence type="predicted"/>
<dbReference type="STRING" id="1163406.A0A0L0N0G3"/>
<evidence type="ECO:0000313" key="3">
    <source>
        <dbReference type="EMBL" id="KND87582.1"/>
    </source>
</evidence>
<evidence type="ECO:0000256" key="1">
    <source>
        <dbReference type="SAM" id="MobiDB-lite"/>
    </source>
</evidence>
<feature type="compositionally biased region" description="Acidic residues" evidence="1">
    <location>
        <begin position="469"/>
        <end position="478"/>
    </location>
</feature>
<reference evidence="3 4" key="1">
    <citation type="journal article" date="2015" name="BMC Genomics">
        <title>The genome of the truffle-parasite Tolypocladium ophioglossoides and the evolution of antifungal peptaibiotics.</title>
        <authorList>
            <person name="Quandt C.A."/>
            <person name="Bushley K.E."/>
            <person name="Spatafora J.W."/>
        </authorList>
    </citation>
    <scope>NUCLEOTIDE SEQUENCE [LARGE SCALE GENOMIC DNA]</scope>
    <source>
        <strain evidence="3 4">CBS 100239</strain>
    </source>
</reference>
<feature type="compositionally biased region" description="Polar residues" evidence="1">
    <location>
        <begin position="504"/>
        <end position="519"/>
    </location>
</feature>
<feature type="region of interest" description="Disordered" evidence="1">
    <location>
        <begin position="704"/>
        <end position="768"/>
    </location>
</feature>
<name>A0A0L0N0G3_TOLOC</name>
<dbReference type="Pfam" id="PF24054">
    <property type="entry name" value="DUF7357"/>
    <property type="match status" value="1"/>
</dbReference>
<dbReference type="InterPro" id="IPR055781">
    <property type="entry name" value="DUF7357"/>
</dbReference>
<feature type="region of interest" description="Disordered" evidence="1">
    <location>
        <begin position="148"/>
        <end position="183"/>
    </location>
</feature>
<feature type="compositionally biased region" description="Basic and acidic residues" evidence="1">
    <location>
        <begin position="479"/>
        <end position="492"/>
    </location>
</feature>
<feature type="region of interest" description="Disordered" evidence="1">
    <location>
        <begin position="193"/>
        <end position="212"/>
    </location>
</feature>
<dbReference type="EMBL" id="LFRF01000034">
    <property type="protein sequence ID" value="KND87582.1"/>
    <property type="molecule type" value="Genomic_DNA"/>
</dbReference>